<keyword evidence="3" id="KW-1185">Reference proteome</keyword>
<feature type="region of interest" description="Disordered" evidence="1">
    <location>
        <begin position="1"/>
        <end position="35"/>
    </location>
</feature>
<evidence type="ECO:0000313" key="2">
    <source>
        <dbReference type="EMBL" id="OJA10893.1"/>
    </source>
</evidence>
<accession>A0A1J8PPT8</accession>
<reference evidence="2 3" key="1">
    <citation type="submission" date="2016-03" db="EMBL/GenBank/DDBJ databases">
        <title>Comparative genomics of the ectomycorrhizal sister species Rhizopogon vinicolor and Rhizopogon vesiculosus (Basidiomycota: Boletales) reveals a divergence of the mating type B locus.</title>
        <authorList>
            <person name="Mujic A.B."/>
            <person name="Kuo A."/>
            <person name="Tritt A."/>
            <person name="Lipzen A."/>
            <person name="Chen C."/>
            <person name="Johnson J."/>
            <person name="Sharma A."/>
            <person name="Barry K."/>
            <person name="Grigoriev I.V."/>
            <person name="Spatafora J.W."/>
        </authorList>
    </citation>
    <scope>NUCLEOTIDE SEQUENCE [LARGE SCALE GENOMIC DNA]</scope>
    <source>
        <strain evidence="2 3">AM-OR11-056</strain>
    </source>
</reference>
<dbReference type="AlphaFoldDB" id="A0A1J8PPT8"/>
<gene>
    <name evidence="2" type="ORF">AZE42_08366</name>
</gene>
<comment type="caution">
    <text evidence="2">The sequence shown here is derived from an EMBL/GenBank/DDBJ whole genome shotgun (WGS) entry which is preliminary data.</text>
</comment>
<evidence type="ECO:0000256" key="1">
    <source>
        <dbReference type="SAM" id="MobiDB-lite"/>
    </source>
</evidence>
<protein>
    <submittedName>
        <fullName evidence="2">Uncharacterized protein</fullName>
    </submittedName>
</protein>
<dbReference type="EMBL" id="LVVM01005342">
    <property type="protein sequence ID" value="OJA10893.1"/>
    <property type="molecule type" value="Genomic_DNA"/>
</dbReference>
<feature type="compositionally biased region" description="Polar residues" evidence="1">
    <location>
        <begin position="1"/>
        <end position="11"/>
    </location>
</feature>
<dbReference type="Proteomes" id="UP000183567">
    <property type="component" value="Unassembled WGS sequence"/>
</dbReference>
<dbReference type="OrthoDB" id="2651057at2759"/>
<feature type="region of interest" description="Disordered" evidence="1">
    <location>
        <begin position="90"/>
        <end position="116"/>
    </location>
</feature>
<sequence>MYPGPENSSLNHKGVDSVRQVPMKNSGGGLPPWPQPHTLFSESRMFHPRAFLSAVRCVHKYIFMQGLREMNLLETEAFVELLASHIEVHDDSTDRQTAPTIGVPNKCPTSAQQMPDIPLTTPLRPSSMLEGFSSITESSYMSL</sequence>
<name>A0A1J8PPT8_9AGAM</name>
<organism evidence="2 3">
    <name type="scientific">Rhizopogon vesiculosus</name>
    <dbReference type="NCBI Taxonomy" id="180088"/>
    <lineage>
        <taxon>Eukaryota</taxon>
        <taxon>Fungi</taxon>
        <taxon>Dikarya</taxon>
        <taxon>Basidiomycota</taxon>
        <taxon>Agaricomycotina</taxon>
        <taxon>Agaricomycetes</taxon>
        <taxon>Agaricomycetidae</taxon>
        <taxon>Boletales</taxon>
        <taxon>Suillineae</taxon>
        <taxon>Rhizopogonaceae</taxon>
        <taxon>Rhizopogon</taxon>
    </lineage>
</organism>
<evidence type="ECO:0000313" key="3">
    <source>
        <dbReference type="Proteomes" id="UP000183567"/>
    </source>
</evidence>
<proteinExistence type="predicted"/>